<evidence type="ECO:0000313" key="3">
    <source>
        <dbReference type="Proteomes" id="UP000016057"/>
    </source>
</evidence>
<evidence type="ECO:0000256" key="1">
    <source>
        <dbReference type="SAM" id="Phobius"/>
    </source>
</evidence>
<dbReference type="GO" id="GO:0005886">
    <property type="term" value="C:plasma membrane"/>
    <property type="evidence" value="ECO:0007669"/>
    <property type="project" value="InterPro"/>
</dbReference>
<dbReference type="Proteomes" id="UP000016057">
    <property type="component" value="Unassembled WGS sequence"/>
</dbReference>
<organism evidence="2 3">
    <name type="scientific">Catellicoccus marimammalium M35/04/3</name>
    <dbReference type="NCBI Taxonomy" id="1234409"/>
    <lineage>
        <taxon>Bacteria</taxon>
        <taxon>Bacillati</taxon>
        <taxon>Bacillota</taxon>
        <taxon>Bacilli</taxon>
        <taxon>Lactobacillales</taxon>
        <taxon>Enterococcaceae</taxon>
        <taxon>Catellicoccus</taxon>
    </lineage>
</organism>
<feature type="transmembrane region" description="Helical" evidence="1">
    <location>
        <begin position="12"/>
        <end position="36"/>
    </location>
</feature>
<dbReference type="PANTHER" id="PTHR38438:SF1">
    <property type="entry name" value="RIBOFLAVIN TRANSPORTER RIBU"/>
    <property type="match status" value="1"/>
</dbReference>
<evidence type="ECO:0000313" key="2">
    <source>
        <dbReference type="EMBL" id="EKU26908.1"/>
    </source>
</evidence>
<dbReference type="GO" id="GO:0032217">
    <property type="term" value="F:riboflavin transmembrane transporter activity"/>
    <property type="evidence" value="ECO:0007669"/>
    <property type="project" value="InterPro"/>
</dbReference>
<dbReference type="AlphaFoldDB" id="K8ZJY8"/>
<keyword evidence="1" id="KW-0472">Membrane</keyword>
<dbReference type="RefSeq" id="WP_009491998.1">
    <property type="nucleotide sequence ID" value="NZ_AMYT01000022.1"/>
</dbReference>
<dbReference type="STRING" id="1234409.C683_1183"/>
<reference evidence="2 3" key="1">
    <citation type="journal article" date="2013" name="Genome Announc.">
        <title>Draft Genome Sequence of Catellicoccus marimammalium, a Novel Species Commonly Found in Gull Feces.</title>
        <authorList>
            <person name="Weigand M.R."/>
            <person name="Ryu H."/>
            <person name="Bozcek L."/>
            <person name="Konstantinidis K.T."/>
            <person name="Santo Domingo J.W."/>
        </authorList>
    </citation>
    <scope>NUCLEOTIDE SEQUENCE [LARGE SCALE GENOMIC DNA]</scope>
    <source>
        <strain evidence="2 3">M35/04/3</strain>
    </source>
</reference>
<dbReference type="Gene3D" id="1.10.1760.20">
    <property type="match status" value="1"/>
</dbReference>
<dbReference type="PANTHER" id="PTHR38438">
    <property type="entry name" value="RIBOFLAVIN TRANSPORTER RIBU"/>
    <property type="match status" value="1"/>
</dbReference>
<name>K8ZJY8_9ENTE</name>
<keyword evidence="1" id="KW-0812">Transmembrane</keyword>
<dbReference type="EMBL" id="AMYT01000022">
    <property type="protein sequence ID" value="EKU26908.1"/>
    <property type="molecule type" value="Genomic_DNA"/>
</dbReference>
<keyword evidence="1" id="KW-1133">Transmembrane helix</keyword>
<feature type="transmembrane region" description="Helical" evidence="1">
    <location>
        <begin position="106"/>
        <end position="125"/>
    </location>
</feature>
<accession>K8ZJY8</accession>
<feature type="transmembrane region" description="Helical" evidence="1">
    <location>
        <begin position="137"/>
        <end position="160"/>
    </location>
</feature>
<dbReference type="eggNOG" id="COG3601">
    <property type="taxonomic scope" value="Bacteria"/>
</dbReference>
<comment type="caution">
    <text evidence="2">The sequence shown here is derived from an EMBL/GenBank/DDBJ whole genome shotgun (WGS) entry which is preliminary data.</text>
</comment>
<proteinExistence type="predicted"/>
<feature type="transmembrane region" description="Helical" evidence="1">
    <location>
        <begin position="66"/>
        <end position="94"/>
    </location>
</feature>
<gene>
    <name evidence="2" type="ORF">C683_1183</name>
</gene>
<keyword evidence="3" id="KW-1185">Reference proteome</keyword>
<sequence>MKIKSMRKQIQMIVFSALATILMFIAIPIIPLAPFLTVDISDVSLLLLAQMTKRRYALVGSILSALLYWSIQAFSLPVLIGLVGHLVFTWTYICSYPKIKSLWKQIILQFIVSVLANIFFLLPAYEMLLHFELPYSLCIYLFCALLPYLIVKTALVHWIVHECQKLPFVSKKERIG</sequence>
<dbReference type="InterPro" id="IPR025720">
    <property type="entry name" value="RibU"/>
</dbReference>
<protein>
    <submittedName>
        <fullName evidence="2">Putative integral membrane protein</fullName>
    </submittedName>
</protein>